<comment type="caution">
    <text evidence="3">The sequence shown here is derived from an EMBL/GenBank/DDBJ whole genome shotgun (WGS) entry which is preliminary data.</text>
</comment>
<dbReference type="InterPro" id="IPR017732">
    <property type="entry name" value="T4/T6SS_DotU"/>
</dbReference>
<feature type="transmembrane region" description="Helical" evidence="1">
    <location>
        <begin position="185"/>
        <end position="205"/>
    </location>
</feature>
<gene>
    <name evidence="3" type="ORF">SASC598J21_008550</name>
</gene>
<keyword evidence="1" id="KW-1133">Transmembrane helix</keyword>
<evidence type="ECO:0000259" key="2">
    <source>
        <dbReference type="Pfam" id="PF09850"/>
    </source>
</evidence>
<protein>
    <recommendedName>
        <fullName evidence="2">Type IV / VI secretion system DotU domain-containing protein</fullName>
    </recommendedName>
</protein>
<organism evidence="3 4">
    <name type="scientific">Snodgrassella alvi SCGC AB-598-J21</name>
    <dbReference type="NCBI Taxonomy" id="1385367"/>
    <lineage>
        <taxon>Bacteria</taxon>
        <taxon>Pseudomonadati</taxon>
        <taxon>Pseudomonadota</taxon>
        <taxon>Betaproteobacteria</taxon>
        <taxon>Neisseriales</taxon>
        <taxon>Neisseriaceae</taxon>
        <taxon>Snodgrassella</taxon>
    </lineage>
</organism>
<dbReference type="Pfam" id="PF09850">
    <property type="entry name" value="DotU"/>
    <property type="match status" value="1"/>
</dbReference>
<dbReference type="InterPro" id="IPR038522">
    <property type="entry name" value="T4/T6SS_DotU_sf"/>
</dbReference>
<name>A0A074VC25_9NEIS</name>
<evidence type="ECO:0000313" key="4">
    <source>
        <dbReference type="Proteomes" id="UP000027644"/>
    </source>
</evidence>
<dbReference type="PANTHER" id="PTHR38033">
    <property type="entry name" value="MEMBRANE PROTEIN-RELATED"/>
    <property type="match status" value="1"/>
</dbReference>
<evidence type="ECO:0000313" key="3">
    <source>
        <dbReference type="EMBL" id="KEQ01377.1"/>
    </source>
</evidence>
<accession>A0A074VC25</accession>
<sequence length="217" mass="25290">MRCQMKNNEIPDYVRENLRNYILFVTRLSMGHAIQDMEEVQLLAIHFVSEFDQKLSENHLPEHVRKQIKYALFALVDELALRFLDNKSKSIWESSPLQVSQFGEYDAGIQLFEDIQTELHKPDPSFWLLSVWQLVFALGFNGKYLFEETHARNELITKIDSHLPEIIIPSLQADRKLRPITIRSFSTVSWCLAFLVFTVVIYLVLNKYLSNLVASIG</sequence>
<dbReference type="PANTHER" id="PTHR38033:SF1">
    <property type="entry name" value="DOTU FAMILY TYPE IV_VI SECRETION SYSTEM PROTEIN"/>
    <property type="match status" value="1"/>
</dbReference>
<dbReference type="EMBL" id="AVQL01000423">
    <property type="protein sequence ID" value="KEQ01377.1"/>
    <property type="molecule type" value="Genomic_DNA"/>
</dbReference>
<dbReference type="NCBIfam" id="TIGR03349">
    <property type="entry name" value="IV_VI_DotU"/>
    <property type="match status" value="1"/>
</dbReference>
<feature type="domain" description="Type IV / VI secretion system DotU" evidence="2">
    <location>
        <begin position="20"/>
        <end position="206"/>
    </location>
</feature>
<reference evidence="3 4" key="1">
    <citation type="journal article" date="2014" name="PLoS Genet.">
        <title>Hidden diversity in honey bee gut symbionts detected by single-cell genomics.</title>
        <authorList>
            <person name="Engel P."/>
            <person name="Stepanauskas R."/>
            <person name="Moran N."/>
        </authorList>
    </citation>
    <scope>NUCLEOTIDE SEQUENCE [LARGE SCALE GENOMIC DNA]</scope>
    <source>
        <strain evidence="3 4">SCGC AB-598-J21</strain>
    </source>
</reference>
<dbReference type="Gene3D" id="1.25.40.590">
    <property type="entry name" value="Type IV / VI secretion system, DotU"/>
    <property type="match status" value="1"/>
</dbReference>
<dbReference type="AlphaFoldDB" id="A0A074VC25"/>
<proteinExistence type="predicted"/>
<keyword evidence="1" id="KW-0472">Membrane</keyword>
<evidence type="ECO:0000256" key="1">
    <source>
        <dbReference type="SAM" id="Phobius"/>
    </source>
</evidence>
<keyword evidence="1" id="KW-0812">Transmembrane</keyword>
<dbReference type="Proteomes" id="UP000027644">
    <property type="component" value="Unassembled WGS sequence"/>
</dbReference>